<evidence type="ECO:0000313" key="11">
    <source>
        <dbReference type="Proteomes" id="UP001420932"/>
    </source>
</evidence>
<dbReference type="GO" id="GO:0010048">
    <property type="term" value="P:vernalization response"/>
    <property type="evidence" value="ECO:0007669"/>
    <property type="project" value="InterPro"/>
</dbReference>
<dbReference type="AlphaFoldDB" id="A0AAP0Q1V0"/>
<feature type="domain" description="Oberon-like PHD finger" evidence="7">
    <location>
        <begin position="159"/>
        <end position="255"/>
    </location>
</feature>
<comment type="caution">
    <text evidence="10">The sequence shown here is derived from an EMBL/GenBank/DDBJ whole genome shotgun (WGS) entry which is preliminary data.</text>
</comment>
<dbReference type="PANTHER" id="PTHR46286:SF6">
    <property type="entry name" value="OS08G0220600 PROTEIN"/>
    <property type="match status" value="1"/>
</dbReference>
<evidence type="ECO:0000256" key="6">
    <source>
        <dbReference type="SAM" id="MobiDB-lite"/>
    </source>
</evidence>
<accession>A0AAP0Q1V0</accession>
<name>A0AAP0Q1V0_9MAGN</name>
<evidence type="ECO:0000259" key="7">
    <source>
        <dbReference type="Pfam" id="PF07227"/>
    </source>
</evidence>
<sequence>MISGYPRKEFGGGGGGGGGGVRECCDMANPGERSSGHESAGLVIDPAMCRQLSLEEKREAVRKIARSAPIVLGSWTRRDLVEVIGAEMGKQIKYTGLTKSKLVDRLLKLISEKDNNELVASSSKRQKMGDGGPLQSQSHPGHVRRIGSDDEEQQNVLLCQNVACGAPLASQDKFCRRCVCCICYHYDENKDPSLWLTCGSSLPTEPDACGNSCHLKCAFLDGRSGFAKYGCGTRLDGSFLCVSCGKNTSLMGFAMLKGTEVYKEQHRFVDLAAKKLRREVGPLERVTPNTGHGLVNMLSCRAVVQKHCNAALESFYSMTVSRTLSCSIRFEAALPVSVVVLLEYNANLLQSFICCKIWHRRATESDYPEEPTYIVLRPERRFPISNLDPSTEYIFKVSVFSITKELGSWEANFFTSAPNVEGNSLRNSTNSCENALPRDANHSRHQSLEEIYTNDELGNVSSPLLDVVPLAVSLPLPSLMGTSQERCESPDKKRQSDCNYEHCLRVIEKLERDGYMENNFHVKFSSWFSLRSSLEERWAVNAFVDTLIDDPPTLVAQLIDTFADVIYKS</sequence>
<keyword evidence="5" id="KW-0539">Nucleus</keyword>
<dbReference type="InterPro" id="IPR058585">
    <property type="entry name" value="Fn3_VIN3"/>
</dbReference>
<feature type="region of interest" description="Disordered" evidence="6">
    <location>
        <begin position="118"/>
        <end position="146"/>
    </location>
</feature>
<keyword evidence="4" id="KW-0862">Zinc</keyword>
<evidence type="ECO:0000256" key="3">
    <source>
        <dbReference type="ARBA" id="ARBA00022771"/>
    </source>
</evidence>
<dbReference type="PANTHER" id="PTHR46286">
    <property type="entry name" value="VIN3-LIKE PROTEIN 2-RELATED"/>
    <property type="match status" value="1"/>
</dbReference>
<feature type="domain" description="VIN3-like C-terminal" evidence="9">
    <location>
        <begin position="499"/>
        <end position="568"/>
    </location>
</feature>
<dbReference type="GO" id="GO:0008270">
    <property type="term" value="F:zinc ion binding"/>
    <property type="evidence" value="ECO:0007669"/>
    <property type="project" value="UniProtKB-KW"/>
</dbReference>
<proteinExistence type="predicted"/>
<feature type="domain" description="VIN3-like fibronectin type-III" evidence="8">
    <location>
        <begin position="328"/>
        <end position="415"/>
    </location>
</feature>
<dbReference type="InterPro" id="IPR044514">
    <property type="entry name" value="VIN3-like"/>
</dbReference>
<evidence type="ECO:0000256" key="2">
    <source>
        <dbReference type="ARBA" id="ARBA00022723"/>
    </source>
</evidence>
<dbReference type="Pfam" id="PF07227">
    <property type="entry name" value="PHD_Oberon"/>
    <property type="match status" value="1"/>
</dbReference>
<dbReference type="EMBL" id="JBBNAF010000002">
    <property type="protein sequence ID" value="KAK9164005.1"/>
    <property type="molecule type" value="Genomic_DNA"/>
</dbReference>
<dbReference type="Pfam" id="PF23376">
    <property type="entry name" value="Fn3_VIN3"/>
    <property type="match status" value="1"/>
</dbReference>
<keyword evidence="11" id="KW-1185">Reference proteome</keyword>
<keyword evidence="3" id="KW-0863">Zinc-finger</keyword>
<evidence type="ECO:0000256" key="5">
    <source>
        <dbReference type="ARBA" id="ARBA00023242"/>
    </source>
</evidence>
<protein>
    <recommendedName>
        <fullName evidence="12">Fibronectin type-III domain-containing protein</fullName>
    </recommendedName>
</protein>
<gene>
    <name evidence="10" type="ORF">Syun_004907</name>
</gene>
<comment type="subcellular location">
    <subcellularLocation>
        <location evidence="1">Nucleus</location>
    </subcellularLocation>
</comment>
<dbReference type="GO" id="GO:0040029">
    <property type="term" value="P:epigenetic regulation of gene expression"/>
    <property type="evidence" value="ECO:0007669"/>
    <property type="project" value="InterPro"/>
</dbReference>
<dbReference type="GO" id="GO:0005634">
    <property type="term" value="C:nucleus"/>
    <property type="evidence" value="ECO:0007669"/>
    <property type="project" value="UniProtKB-SubCell"/>
</dbReference>
<dbReference type="InterPro" id="IPR032881">
    <property type="entry name" value="Oberon-like_PHD"/>
</dbReference>
<evidence type="ECO:0000313" key="10">
    <source>
        <dbReference type="EMBL" id="KAK9164005.1"/>
    </source>
</evidence>
<dbReference type="Proteomes" id="UP001420932">
    <property type="component" value="Unassembled WGS sequence"/>
</dbReference>
<evidence type="ECO:0000259" key="9">
    <source>
        <dbReference type="Pfam" id="PF23380"/>
    </source>
</evidence>
<evidence type="ECO:0000259" key="8">
    <source>
        <dbReference type="Pfam" id="PF23376"/>
    </source>
</evidence>
<evidence type="ECO:0000256" key="1">
    <source>
        <dbReference type="ARBA" id="ARBA00004123"/>
    </source>
</evidence>
<dbReference type="Pfam" id="PF23380">
    <property type="entry name" value="VIN3_C"/>
    <property type="match status" value="1"/>
</dbReference>
<evidence type="ECO:0000256" key="4">
    <source>
        <dbReference type="ARBA" id="ARBA00022833"/>
    </source>
</evidence>
<organism evidence="10 11">
    <name type="scientific">Stephania yunnanensis</name>
    <dbReference type="NCBI Taxonomy" id="152371"/>
    <lineage>
        <taxon>Eukaryota</taxon>
        <taxon>Viridiplantae</taxon>
        <taxon>Streptophyta</taxon>
        <taxon>Embryophyta</taxon>
        <taxon>Tracheophyta</taxon>
        <taxon>Spermatophyta</taxon>
        <taxon>Magnoliopsida</taxon>
        <taxon>Ranunculales</taxon>
        <taxon>Menispermaceae</taxon>
        <taxon>Menispermoideae</taxon>
        <taxon>Cissampelideae</taxon>
        <taxon>Stephania</taxon>
    </lineage>
</organism>
<reference evidence="10 11" key="1">
    <citation type="submission" date="2024-01" db="EMBL/GenBank/DDBJ databases">
        <title>Genome assemblies of Stephania.</title>
        <authorList>
            <person name="Yang L."/>
        </authorList>
    </citation>
    <scope>NUCLEOTIDE SEQUENCE [LARGE SCALE GENOMIC DNA]</scope>
    <source>
        <strain evidence="10">YNDBR</strain>
        <tissue evidence="10">Leaf</tissue>
    </source>
</reference>
<keyword evidence="2" id="KW-0479">Metal-binding</keyword>
<evidence type="ECO:0008006" key="12">
    <source>
        <dbReference type="Google" id="ProtNLM"/>
    </source>
</evidence>
<dbReference type="InterPro" id="IPR056990">
    <property type="entry name" value="VIN3-like_C"/>
</dbReference>